<dbReference type="AlphaFoldDB" id="A0A926UQ07"/>
<dbReference type="Gene3D" id="3.10.310.50">
    <property type="match status" value="1"/>
</dbReference>
<evidence type="ECO:0000259" key="2">
    <source>
        <dbReference type="Pfam" id="PF04536"/>
    </source>
</evidence>
<protein>
    <submittedName>
        <fullName evidence="3">TPM domain-containing protein</fullName>
    </submittedName>
</protein>
<keyword evidence="1" id="KW-0812">Transmembrane</keyword>
<dbReference type="PANTHER" id="PTHR35514:SF1">
    <property type="entry name" value="THYLAKOID LUMENAL 15.0 KDA PROTEIN 2, CHLOROPLASTIC"/>
    <property type="match status" value="1"/>
</dbReference>
<dbReference type="Proteomes" id="UP000631421">
    <property type="component" value="Unassembled WGS sequence"/>
</dbReference>
<reference evidence="3" key="1">
    <citation type="journal article" date="2015" name="ISME J.">
        <title>Draft Genome Sequence of Streptomyces incarnatus NRRL8089, which Produces the Nucleoside Antibiotic Sinefungin.</title>
        <authorList>
            <person name="Oshima K."/>
            <person name="Hattori M."/>
            <person name="Shimizu H."/>
            <person name="Fukuda K."/>
            <person name="Nemoto M."/>
            <person name="Inagaki K."/>
            <person name="Tamura T."/>
        </authorList>
    </citation>
    <scope>NUCLEOTIDE SEQUENCE</scope>
    <source>
        <strain evidence="3">FACHB-1277</strain>
    </source>
</reference>
<feature type="transmembrane region" description="Helical" evidence="1">
    <location>
        <begin position="244"/>
        <end position="264"/>
    </location>
</feature>
<feature type="domain" description="TPM" evidence="2">
    <location>
        <begin position="53"/>
        <end position="166"/>
    </location>
</feature>
<accession>A0A926UQ07</accession>
<feature type="transmembrane region" description="Helical" evidence="1">
    <location>
        <begin position="217"/>
        <end position="238"/>
    </location>
</feature>
<evidence type="ECO:0000313" key="4">
    <source>
        <dbReference type="Proteomes" id="UP000631421"/>
    </source>
</evidence>
<evidence type="ECO:0000256" key="1">
    <source>
        <dbReference type="SAM" id="Phobius"/>
    </source>
</evidence>
<proteinExistence type="predicted"/>
<organism evidence="3 4">
    <name type="scientific">Pseudanabaena cinerea FACHB-1277</name>
    <dbReference type="NCBI Taxonomy" id="2949581"/>
    <lineage>
        <taxon>Bacteria</taxon>
        <taxon>Bacillati</taxon>
        <taxon>Cyanobacteriota</taxon>
        <taxon>Cyanophyceae</taxon>
        <taxon>Pseudanabaenales</taxon>
        <taxon>Pseudanabaenaceae</taxon>
        <taxon>Pseudanabaena</taxon>
        <taxon>Pseudanabaena cinerea</taxon>
    </lineage>
</organism>
<reference evidence="3" key="2">
    <citation type="submission" date="2020-08" db="EMBL/GenBank/DDBJ databases">
        <authorList>
            <person name="Chen M."/>
            <person name="Teng W."/>
            <person name="Zhao L."/>
            <person name="Hu C."/>
            <person name="Zhou Y."/>
            <person name="Han B."/>
            <person name="Song L."/>
            <person name="Shu W."/>
        </authorList>
    </citation>
    <scope>NUCLEOTIDE SEQUENCE</scope>
    <source>
        <strain evidence="3">FACHB-1277</strain>
    </source>
</reference>
<keyword evidence="4" id="KW-1185">Reference proteome</keyword>
<keyword evidence="1" id="KW-1133">Transmembrane helix</keyword>
<sequence>MIKLDSPNYQKFMQRLGAIAIAIFLPLAIALSDVPAAYAFDSPELLPEVYSNVIDLGRFLNESEETVLDQKLSQFEQQTGWKLRVLTQVDRTPGRAVKDFWGLNDRSVMLVADARGRNLLNFSVGDAVYPLLSRTFWIELQSRYGNQFYVREQGYDQSILSAIDAITICLAKDGCAVVPGIPQEQWILTLITSIVGGVVFGFAGHPRKDGEIFAWKWALIFTPLWGMLFISFGLGPVLTRTSEWMPIVRNVAGFVGGAVIAYLIPSPKRAVPSPEIP</sequence>
<comment type="caution">
    <text evidence="3">The sequence shown here is derived from an EMBL/GenBank/DDBJ whole genome shotgun (WGS) entry which is preliminary data.</text>
</comment>
<evidence type="ECO:0000313" key="3">
    <source>
        <dbReference type="EMBL" id="MBD2149139.1"/>
    </source>
</evidence>
<dbReference type="RefSeq" id="WP_190349478.1">
    <property type="nucleotide sequence ID" value="NZ_JACJPY010000006.1"/>
</dbReference>
<name>A0A926UQ07_9CYAN</name>
<keyword evidence="1" id="KW-0472">Membrane</keyword>
<dbReference type="Pfam" id="PF04536">
    <property type="entry name" value="TPM_phosphatase"/>
    <property type="match status" value="1"/>
</dbReference>
<feature type="transmembrane region" description="Helical" evidence="1">
    <location>
        <begin position="186"/>
        <end position="205"/>
    </location>
</feature>
<dbReference type="InterPro" id="IPR007621">
    <property type="entry name" value="TPM_dom"/>
</dbReference>
<dbReference type="EMBL" id="JACJPY010000006">
    <property type="protein sequence ID" value="MBD2149139.1"/>
    <property type="molecule type" value="Genomic_DNA"/>
</dbReference>
<gene>
    <name evidence="3" type="ORF">H6F44_03215</name>
</gene>
<dbReference type="PANTHER" id="PTHR35514">
    <property type="entry name" value="THYLAKOID LUMENAL 15.0 KDA PROTEIN 2, CHLOROPLASTIC"/>
    <property type="match status" value="1"/>
</dbReference>